<evidence type="ECO:0000313" key="16">
    <source>
        <dbReference type="Proteomes" id="UP000008824"/>
    </source>
</evidence>
<comment type="similarity">
    <text evidence="2 10">Belongs to the DNA/RNA non-specific endonuclease family.</text>
</comment>
<dbReference type="PANTHER" id="PTHR13966:SF5">
    <property type="entry name" value="ENDONUCLEASE G, MITOCHONDRIAL"/>
    <property type="match status" value="1"/>
</dbReference>
<sequence>MLKNGVKKHAPDIIEYPFFIRYLSARNYWLHDYAYNTMFFGINMNITLYSFELIFYDGFDVYLLLIFTVIVLSLMMSASNGWQGNITKLLLPELSGQLLLRKKKMNKTINLLKLLPVVLLSACTTSYPPQDTTSAPELPHRNVLVQQPDNCSVGCPQGGSQQTIYRHVYTLNNNSATKFANWVAYSVTKTSQASGRPRNWAQDPDLPPSDTLAPSAYKNAHTLLKVDRGHQAPLAGLGGVSDWPSLNYLSNITPQKSALNQGAWAALENRVRELAKQADVSVVHVVTGPLFERHIATLPEDATVEIPSGYWKVLFTGTAPSKSEGNYAAFIMDQNTPRSANFCDYQVTVEAIEHKTKPVLTLWSALPEAVASEVKTTKGSLAQKLGCR</sequence>
<evidence type="ECO:0000256" key="12">
    <source>
        <dbReference type="SAM" id="Phobius"/>
    </source>
</evidence>
<evidence type="ECO:0000256" key="6">
    <source>
        <dbReference type="ARBA" id="ARBA00022801"/>
    </source>
</evidence>
<accession>A0A0H3BMC4</accession>
<dbReference type="Gene3D" id="3.40.570.10">
    <property type="entry name" value="Extracellular Endonuclease, subunit A"/>
    <property type="match status" value="1"/>
</dbReference>
<dbReference type="GO" id="GO:0016787">
    <property type="term" value="F:hydrolase activity"/>
    <property type="evidence" value="ECO:0007669"/>
    <property type="project" value="UniProtKB-KW"/>
</dbReference>
<evidence type="ECO:0000256" key="3">
    <source>
        <dbReference type="ARBA" id="ARBA00022722"/>
    </source>
</evidence>
<feature type="binding site" evidence="9">
    <location>
        <position position="260"/>
    </location>
    <ligand>
        <name>Mg(2+)</name>
        <dbReference type="ChEBI" id="CHEBI:18420"/>
        <note>catalytic</note>
    </ligand>
</feature>
<evidence type="ECO:0000256" key="10">
    <source>
        <dbReference type="RuleBase" id="RU366055"/>
    </source>
</evidence>
<feature type="transmembrane region" description="Helical" evidence="12">
    <location>
        <begin position="33"/>
        <end position="55"/>
    </location>
</feature>
<dbReference type="GO" id="GO:0046872">
    <property type="term" value="F:metal ion binding"/>
    <property type="evidence" value="ECO:0007669"/>
    <property type="project" value="UniProtKB-KW"/>
</dbReference>
<keyword evidence="3 10" id="KW-0540">Nuclease</keyword>
<dbReference type="InterPro" id="IPR044929">
    <property type="entry name" value="DNA/RNA_non-sp_Endonuclease_sf"/>
</dbReference>
<dbReference type="InterPro" id="IPR018524">
    <property type="entry name" value="DNA/RNA_endonuclease_AS"/>
</dbReference>
<dbReference type="KEGG" id="see:SNSL254_A1443"/>
<dbReference type="EC" id="3.1.30.-" evidence="10"/>
<evidence type="ECO:0000256" key="9">
    <source>
        <dbReference type="PIRSR" id="PIRSR640255-2"/>
    </source>
</evidence>
<keyword evidence="4 9" id="KW-0479">Metal-binding</keyword>
<evidence type="ECO:0000256" key="2">
    <source>
        <dbReference type="ARBA" id="ARBA00010052"/>
    </source>
</evidence>
<dbReference type="InterPro" id="IPR020821">
    <property type="entry name" value="ENPP1-3/EXOG-like_nuc-like"/>
</dbReference>
<feature type="domain" description="ENPP1-3/EXOG-like endonuclease/phosphodiesterase" evidence="13">
    <location>
        <begin position="166"/>
        <end position="369"/>
    </location>
</feature>
<evidence type="ECO:0000256" key="7">
    <source>
        <dbReference type="ARBA" id="ARBA00022842"/>
    </source>
</evidence>
<feature type="transmembrane region" description="Helical" evidence="12">
    <location>
        <begin position="61"/>
        <end position="82"/>
    </location>
</feature>
<reference evidence="15 16" key="1">
    <citation type="journal article" date="2011" name="J. Bacteriol.">
        <title>Comparative genomics of 28 Salmonella enterica isolates: evidence for CRISPR-mediated adaptive sublineage evolution.</title>
        <authorList>
            <person name="Fricke W.F."/>
            <person name="Mammel M.K."/>
            <person name="McDermott P.F."/>
            <person name="Tartera C."/>
            <person name="White D.G."/>
            <person name="Leclerc J.E."/>
            <person name="Ravel J."/>
            <person name="Cebula T.A."/>
        </authorList>
    </citation>
    <scope>NUCLEOTIDE SEQUENCE [LARGE SCALE GENOMIC DNA]</scope>
    <source>
        <strain evidence="15 16">SL254</strain>
    </source>
</reference>
<dbReference type="AlphaFoldDB" id="A0A0H3BMC4"/>
<keyword evidence="6 10" id="KW-0378">Hydrolase</keyword>
<evidence type="ECO:0000256" key="4">
    <source>
        <dbReference type="ARBA" id="ARBA00022723"/>
    </source>
</evidence>
<dbReference type="SMART" id="SM00477">
    <property type="entry name" value="NUC"/>
    <property type="match status" value="1"/>
</dbReference>
<feature type="domain" description="DNA/RNA non-specific endonuclease/pyrophosphatase/phosphodiesterase" evidence="14">
    <location>
        <begin position="165"/>
        <end position="369"/>
    </location>
</feature>
<dbReference type="GO" id="GO:0004519">
    <property type="term" value="F:endonuclease activity"/>
    <property type="evidence" value="ECO:0007669"/>
    <property type="project" value="UniProtKB-UniRule"/>
</dbReference>
<feature type="active site" description="Proton acceptor" evidence="8">
    <location>
        <position position="230"/>
    </location>
</feature>
<evidence type="ECO:0000313" key="15">
    <source>
        <dbReference type="EMBL" id="ACF62074.1"/>
    </source>
</evidence>
<evidence type="ECO:0000256" key="8">
    <source>
        <dbReference type="PIRSR" id="PIRSR640255-1"/>
    </source>
</evidence>
<evidence type="ECO:0000256" key="1">
    <source>
        <dbReference type="ARBA" id="ARBA00001946"/>
    </source>
</evidence>
<comment type="cofactor">
    <cofactor evidence="1 10">
        <name>Mg(2+)</name>
        <dbReference type="ChEBI" id="CHEBI:18420"/>
    </cofactor>
</comment>
<dbReference type="FunFam" id="3.40.570.10:FF:000010">
    <property type="entry name" value="DNA/RNA non-specific endonuclease"/>
    <property type="match status" value="1"/>
</dbReference>
<dbReference type="GO" id="GO:0003676">
    <property type="term" value="F:nucleic acid binding"/>
    <property type="evidence" value="ECO:0007669"/>
    <property type="project" value="InterPro"/>
</dbReference>
<keyword evidence="12" id="KW-0812">Transmembrane</keyword>
<dbReference type="InterPro" id="IPR040255">
    <property type="entry name" value="Non-specific_endonuclease"/>
</dbReference>
<gene>
    <name evidence="15" type="ordered locus">SNSL254_A1443</name>
</gene>
<protein>
    <recommendedName>
        <fullName evidence="10">Endonuclease</fullName>
        <ecNumber evidence="10">3.1.30.-</ecNumber>
    </recommendedName>
</protein>
<evidence type="ECO:0000256" key="11">
    <source>
        <dbReference type="SAM" id="MobiDB-lite"/>
    </source>
</evidence>
<evidence type="ECO:0000256" key="5">
    <source>
        <dbReference type="ARBA" id="ARBA00022759"/>
    </source>
</evidence>
<keyword evidence="7" id="KW-0460">Magnesium</keyword>
<dbReference type="PROSITE" id="PS01070">
    <property type="entry name" value="NUCLEASE_NON_SPEC"/>
    <property type="match status" value="1"/>
</dbReference>
<keyword evidence="12" id="KW-0472">Membrane</keyword>
<dbReference type="Pfam" id="PF01223">
    <property type="entry name" value="Endonuclease_NS"/>
    <property type="match status" value="1"/>
</dbReference>
<dbReference type="CDD" id="cd00091">
    <property type="entry name" value="NUC"/>
    <property type="match status" value="1"/>
</dbReference>
<dbReference type="EMBL" id="CP001113">
    <property type="protein sequence ID" value="ACF62074.1"/>
    <property type="molecule type" value="Genomic_DNA"/>
</dbReference>
<dbReference type="InterPro" id="IPR044925">
    <property type="entry name" value="His-Me_finger_sf"/>
</dbReference>
<dbReference type="SUPFAM" id="SSF54060">
    <property type="entry name" value="His-Me finger endonucleases"/>
    <property type="match status" value="1"/>
</dbReference>
<dbReference type="Proteomes" id="UP000008824">
    <property type="component" value="Chromosome"/>
</dbReference>
<dbReference type="HOGENOM" id="CLU_055174_4_0_6"/>
<dbReference type="PANTHER" id="PTHR13966">
    <property type="entry name" value="ENDONUCLEASE RELATED"/>
    <property type="match status" value="1"/>
</dbReference>
<proteinExistence type="inferred from homology"/>
<feature type="region of interest" description="Disordered" evidence="11">
    <location>
        <begin position="193"/>
        <end position="212"/>
    </location>
</feature>
<name>A0A0H3BMC4_SALNS</name>
<keyword evidence="12" id="KW-1133">Transmembrane helix</keyword>
<evidence type="ECO:0000259" key="14">
    <source>
        <dbReference type="SMART" id="SM00892"/>
    </source>
</evidence>
<evidence type="ECO:0000259" key="13">
    <source>
        <dbReference type="SMART" id="SM00477"/>
    </source>
</evidence>
<dbReference type="InterPro" id="IPR001604">
    <property type="entry name" value="Endo_G_ENPP1-like_dom"/>
</dbReference>
<dbReference type="SMART" id="SM00892">
    <property type="entry name" value="Endonuclease_NS"/>
    <property type="match status" value="1"/>
</dbReference>
<organism evidence="15 16">
    <name type="scientific">Salmonella newport (strain SL254)</name>
    <dbReference type="NCBI Taxonomy" id="423368"/>
    <lineage>
        <taxon>Bacteria</taxon>
        <taxon>Pseudomonadati</taxon>
        <taxon>Pseudomonadota</taxon>
        <taxon>Gammaproteobacteria</taxon>
        <taxon>Enterobacterales</taxon>
        <taxon>Enterobacteriaceae</taxon>
        <taxon>Salmonella</taxon>
    </lineage>
</organism>
<keyword evidence="5 10" id="KW-0255">Endonuclease</keyword>